<keyword evidence="3 5" id="KW-0408">Iron</keyword>
<feature type="binding site" evidence="5">
    <location>
        <position position="237"/>
    </location>
    <ligand>
        <name>(2E)-4-hydroxy-3-methylbut-2-enyl diphosphate</name>
        <dbReference type="ChEBI" id="CHEBI:128753"/>
    </ligand>
</feature>
<feature type="binding site" evidence="5">
    <location>
        <position position="143"/>
    </location>
    <ligand>
        <name>dimethylallyl diphosphate</name>
        <dbReference type="ChEBI" id="CHEBI:57623"/>
    </ligand>
</feature>
<comment type="cofactor">
    <cofactor evidence="5">
        <name>[4Fe-4S] cluster</name>
        <dbReference type="ChEBI" id="CHEBI:49883"/>
    </cofactor>
    <text evidence="5">Binds 1 [4Fe-4S] cluster per subunit.</text>
</comment>
<comment type="pathway">
    <text evidence="5">Isoprenoid biosynthesis; dimethylallyl diphosphate biosynthesis; dimethylallyl diphosphate from (2E)-4-hydroxy-3-methylbutenyl diphosphate: step 1/1.</text>
</comment>
<organism evidence="6 7">
    <name type="scientific">Collinsella aerofaciens</name>
    <dbReference type="NCBI Taxonomy" id="74426"/>
    <lineage>
        <taxon>Bacteria</taxon>
        <taxon>Bacillati</taxon>
        <taxon>Actinomycetota</taxon>
        <taxon>Coriobacteriia</taxon>
        <taxon>Coriobacteriales</taxon>
        <taxon>Coriobacteriaceae</taxon>
        <taxon>Collinsella</taxon>
    </lineage>
</organism>
<gene>
    <name evidence="5" type="primary">ispH</name>
    <name evidence="6" type="ORF">GT635_09720</name>
</gene>
<feature type="binding site" evidence="5">
    <location>
        <position position="281"/>
    </location>
    <ligand>
        <name>dimethylallyl diphosphate</name>
        <dbReference type="ChEBI" id="CHEBI:57623"/>
    </ligand>
</feature>
<evidence type="ECO:0000256" key="4">
    <source>
        <dbReference type="ARBA" id="ARBA00023014"/>
    </source>
</evidence>
<dbReference type="UniPathway" id="UPA00059">
    <property type="reaction ID" value="UER00105"/>
</dbReference>
<dbReference type="NCBIfam" id="TIGR00216">
    <property type="entry name" value="ispH_lytB"/>
    <property type="match status" value="1"/>
</dbReference>
<keyword evidence="5 6" id="KW-0560">Oxidoreductase</keyword>
<comment type="function">
    <text evidence="5">Catalyzes the conversion of 1-hydroxy-2-methyl-2-(E)-butenyl 4-diphosphate (HMBPP) into a mixture of isopentenyl diphosphate (IPP) and dimethylallyl diphosphate (DMAPP). Acts in the terminal step of the DOXP/MEP pathway for isoprenoid precursor biosynthesis.</text>
</comment>
<evidence type="ECO:0000256" key="1">
    <source>
        <dbReference type="ARBA" id="ARBA00022485"/>
    </source>
</evidence>
<feature type="binding site" evidence="5">
    <location>
        <position position="93"/>
    </location>
    <ligand>
        <name>(2E)-4-hydroxy-3-methylbut-2-enyl diphosphate</name>
        <dbReference type="ChEBI" id="CHEBI:128753"/>
    </ligand>
</feature>
<comment type="similarity">
    <text evidence="5">Belongs to the IspH family.</text>
</comment>
<dbReference type="InterPro" id="IPR003451">
    <property type="entry name" value="LytB/IspH"/>
</dbReference>
<feature type="binding site" evidence="5">
    <location>
        <position position="181"/>
    </location>
    <ligand>
        <name>(2E)-4-hydroxy-3-methylbut-2-enyl diphosphate</name>
        <dbReference type="ChEBI" id="CHEBI:128753"/>
    </ligand>
</feature>
<dbReference type="GO" id="GO:0050992">
    <property type="term" value="P:dimethylallyl diphosphate biosynthetic process"/>
    <property type="evidence" value="ECO:0007669"/>
    <property type="project" value="UniProtKB-UniRule"/>
</dbReference>
<feature type="binding site" evidence="5">
    <location>
        <position position="30"/>
    </location>
    <ligand>
        <name>[4Fe-4S] cluster</name>
        <dbReference type="ChEBI" id="CHEBI:49883"/>
    </ligand>
</feature>
<comment type="catalytic activity">
    <reaction evidence="5">
        <text>isopentenyl diphosphate + 2 oxidized [2Fe-2S]-[ferredoxin] + H2O = (2E)-4-hydroxy-3-methylbut-2-enyl diphosphate + 2 reduced [2Fe-2S]-[ferredoxin] + 2 H(+)</text>
        <dbReference type="Rhea" id="RHEA:24488"/>
        <dbReference type="Rhea" id="RHEA-COMP:10000"/>
        <dbReference type="Rhea" id="RHEA-COMP:10001"/>
        <dbReference type="ChEBI" id="CHEBI:15377"/>
        <dbReference type="ChEBI" id="CHEBI:15378"/>
        <dbReference type="ChEBI" id="CHEBI:33737"/>
        <dbReference type="ChEBI" id="CHEBI:33738"/>
        <dbReference type="ChEBI" id="CHEBI:128753"/>
        <dbReference type="ChEBI" id="CHEBI:128769"/>
        <dbReference type="EC" id="1.17.7.4"/>
    </reaction>
</comment>
<feature type="binding site" evidence="5">
    <location>
        <position position="239"/>
    </location>
    <ligand>
        <name>dimethylallyl diphosphate</name>
        <dbReference type="ChEBI" id="CHEBI:57623"/>
    </ligand>
</feature>
<dbReference type="UniPathway" id="UPA00056">
    <property type="reaction ID" value="UER00097"/>
</dbReference>
<dbReference type="GO" id="GO:0016114">
    <property type="term" value="P:terpenoid biosynthetic process"/>
    <property type="evidence" value="ECO:0007669"/>
    <property type="project" value="UniProtKB-UniRule"/>
</dbReference>
<dbReference type="Proteomes" id="UP000481598">
    <property type="component" value="Unassembled WGS sequence"/>
</dbReference>
<feature type="binding site" evidence="5">
    <location>
        <position position="209"/>
    </location>
    <ligand>
        <name>[4Fe-4S] cluster</name>
        <dbReference type="ChEBI" id="CHEBI:49883"/>
    </ligand>
</feature>
<feature type="binding site" evidence="5">
    <location>
        <position position="143"/>
    </location>
    <ligand>
        <name>(2E)-4-hydroxy-3-methylbut-2-enyl diphosphate</name>
        <dbReference type="ChEBI" id="CHEBI:128753"/>
    </ligand>
</feature>
<dbReference type="Pfam" id="PF02401">
    <property type="entry name" value="LYTB"/>
    <property type="match status" value="1"/>
</dbReference>
<dbReference type="EC" id="1.17.7.4" evidence="5"/>
<feature type="binding site" evidence="5">
    <location>
        <position position="143"/>
    </location>
    <ligand>
        <name>isopentenyl diphosphate</name>
        <dbReference type="ChEBI" id="CHEBI:128769"/>
    </ligand>
</feature>
<dbReference type="EMBL" id="WWTB01000028">
    <property type="protein sequence ID" value="MZJ86719.1"/>
    <property type="molecule type" value="Genomic_DNA"/>
</dbReference>
<sequence length="299" mass="31297">MSENVTNTAVTASDQATAPTIEIAAHAGTCYGVQRALDMALAAAPQAGECTQVHTLGPLIHNPIVVRELAEAGVSLAENLDSAATGTVIIRAHGVVPQVIDAARERGLTVVDATCPYVKKVHVAAERLVREGYRVVVVGEPGHPEVEGILGHAGNDAQVVSCAADATALSLKGKVGLVVQTTQTAQNLAEVVAAITPRVQELRVINTICAATSERQQAAATLANRCDCMVIVGGKNSGNTRRLAQICADACERTHHIEEASELQAAWFADAHHIGITAGASTPQEHIERAVTRIKELCR</sequence>
<evidence type="ECO:0000256" key="5">
    <source>
        <dbReference type="HAMAP-Rule" id="MF_00191"/>
    </source>
</evidence>
<feature type="binding site" evidence="5">
    <location>
        <position position="281"/>
    </location>
    <ligand>
        <name>(2E)-4-hydroxy-3-methylbut-2-enyl diphosphate</name>
        <dbReference type="ChEBI" id="CHEBI:128753"/>
    </ligand>
</feature>
<comment type="catalytic activity">
    <reaction evidence="5">
        <text>dimethylallyl diphosphate + 2 oxidized [2Fe-2S]-[ferredoxin] + H2O = (2E)-4-hydroxy-3-methylbut-2-enyl diphosphate + 2 reduced [2Fe-2S]-[ferredoxin] + 2 H(+)</text>
        <dbReference type="Rhea" id="RHEA:24825"/>
        <dbReference type="Rhea" id="RHEA-COMP:10000"/>
        <dbReference type="Rhea" id="RHEA-COMP:10001"/>
        <dbReference type="ChEBI" id="CHEBI:15377"/>
        <dbReference type="ChEBI" id="CHEBI:15378"/>
        <dbReference type="ChEBI" id="CHEBI:33737"/>
        <dbReference type="ChEBI" id="CHEBI:33738"/>
        <dbReference type="ChEBI" id="CHEBI:57623"/>
        <dbReference type="ChEBI" id="CHEBI:128753"/>
        <dbReference type="EC" id="1.17.7.4"/>
    </reaction>
</comment>
<keyword evidence="5" id="KW-0414">Isoprene biosynthesis</keyword>
<reference evidence="6 7" key="1">
    <citation type="journal article" date="2019" name="Nat. Med.">
        <title>A library of human gut bacterial isolates paired with longitudinal multiomics data enables mechanistic microbiome research.</title>
        <authorList>
            <person name="Poyet M."/>
            <person name="Groussin M."/>
            <person name="Gibbons S.M."/>
            <person name="Avila-Pacheco J."/>
            <person name="Jiang X."/>
            <person name="Kearney S.M."/>
            <person name="Perrotta A.R."/>
            <person name="Berdy B."/>
            <person name="Zhao S."/>
            <person name="Lieberman T.D."/>
            <person name="Swanson P.K."/>
            <person name="Smith M."/>
            <person name="Roesemann S."/>
            <person name="Alexander J.E."/>
            <person name="Rich S.A."/>
            <person name="Livny J."/>
            <person name="Vlamakis H."/>
            <person name="Clish C."/>
            <person name="Bullock K."/>
            <person name="Deik A."/>
            <person name="Scott J."/>
            <person name="Pierce K.A."/>
            <person name="Xavier R.J."/>
            <person name="Alm E.J."/>
        </authorList>
    </citation>
    <scope>NUCLEOTIDE SEQUENCE [LARGE SCALE GENOMIC DNA]</scope>
    <source>
        <strain evidence="6 7">BIOML-A10</strain>
    </source>
</reference>
<accession>A0A6L8RLN7</accession>
<dbReference type="CDD" id="cd13944">
    <property type="entry name" value="lytB_ispH"/>
    <property type="match status" value="1"/>
</dbReference>
<dbReference type="RefSeq" id="WP_117757988.1">
    <property type="nucleotide sequence ID" value="NZ_CABJBP010000028.1"/>
</dbReference>
<dbReference type="NCBIfam" id="NF002187">
    <property type="entry name" value="PRK01045.1-1"/>
    <property type="match status" value="1"/>
</dbReference>
<comment type="caution">
    <text evidence="5">Lacks conserved residue(s) required for the propagation of feature annotation.</text>
</comment>
<protein>
    <recommendedName>
        <fullName evidence="5">4-hydroxy-3-methylbut-2-enyl diphosphate reductase</fullName>
        <shortName evidence="5">HMBPP reductase</shortName>
        <ecNumber evidence="5">1.17.7.4</ecNumber>
    </recommendedName>
</protein>
<dbReference type="Gene3D" id="3.40.1010.20">
    <property type="entry name" value="4-hydroxy-3-methylbut-2-enyl diphosphate reductase, catalytic domain"/>
    <property type="match status" value="2"/>
</dbReference>
<dbReference type="HAMAP" id="MF_00191">
    <property type="entry name" value="IspH"/>
    <property type="match status" value="1"/>
</dbReference>
<dbReference type="GO" id="GO:0046872">
    <property type="term" value="F:metal ion binding"/>
    <property type="evidence" value="ECO:0007669"/>
    <property type="project" value="UniProtKB-KW"/>
</dbReference>
<dbReference type="AlphaFoldDB" id="A0A6L8RLN7"/>
<keyword evidence="1 5" id="KW-0004">4Fe-4S</keyword>
<name>A0A6L8RLN7_9ACTN</name>
<feature type="active site" description="Proton donor" evidence="5">
    <location>
        <position position="145"/>
    </location>
</feature>
<dbReference type="PANTHER" id="PTHR30426">
    <property type="entry name" value="4-HYDROXY-3-METHYLBUT-2-ENYL DIPHOSPHATE REDUCTASE"/>
    <property type="match status" value="1"/>
</dbReference>
<comment type="caution">
    <text evidence="6">The sequence shown here is derived from an EMBL/GenBank/DDBJ whole genome shotgun (WGS) entry which is preliminary data.</text>
</comment>
<keyword evidence="2 5" id="KW-0479">Metal-binding</keyword>
<comment type="pathway">
    <text evidence="5">Isoprenoid biosynthesis; isopentenyl diphosphate biosynthesis via DXP pathway; isopentenyl diphosphate from 1-deoxy-D-xylulose 5-phosphate: step 6/6.</text>
</comment>
<feature type="binding site" evidence="5">
    <location>
        <position position="61"/>
    </location>
    <ligand>
        <name>dimethylallyl diphosphate</name>
        <dbReference type="ChEBI" id="CHEBI:57623"/>
    </ligand>
</feature>
<feature type="binding site" evidence="5">
    <location>
        <position position="93"/>
    </location>
    <ligand>
        <name>isopentenyl diphosphate</name>
        <dbReference type="ChEBI" id="CHEBI:128769"/>
    </ligand>
</feature>
<feature type="binding site" evidence="5">
    <location>
        <position position="61"/>
    </location>
    <ligand>
        <name>isopentenyl diphosphate</name>
        <dbReference type="ChEBI" id="CHEBI:128769"/>
    </ligand>
</feature>
<feature type="binding site" evidence="5">
    <location>
        <position position="115"/>
    </location>
    <ligand>
        <name>[4Fe-4S] cluster</name>
        <dbReference type="ChEBI" id="CHEBI:49883"/>
    </ligand>
</feature>
<feature type="binding site" evidence="5">
    <location>
        <position position="237"/>
    </location>
    <ligand>
        <name>dimethylallyl diphosphate</name>
        <dbReference type="ChEBI" id="CHEBI:57623"/>
    </ligand>
</feature>
<feature type="binding site" evidence="5">
    <location>
        <position position="237"/>
    </location>
    <ligand>
        <name>isopentenyl diphosphate</name>
        <dbReference type="ChEBI" id="CHEBI:128769"/>
    </ligand>
</feature>
<feature type="binding site" evidence="5">
    <location>
        <position position="239"/>
    </location>
    <ligand>
        <name>(2E)-4-hydroxy-3-methylbut-2-enyl diphosphate</name>
        <dbReference type="ChEBI" id="CHEBI:128753"/>
    </ligand>
</feature>
<evidence type="ECO:0000313" key="6">
    <source>
        <dbReference type="EMBL" id="MZJ86719.1"/>
    </source>
</evidence>
<dbReference type="GO" id="GO:0051745">
    <property type="term" value="F:4-hydroxy-3-methylbut-2-enyl diphosphate reductase activity"/>
    <property type="evidence" value="ECO:0007669"/>
    <property type="project" value="UniProtKB-UniRule"/>
</dbReference>
<evidence type="ECO:0000313" key="7">
    <source>
        <dbReference type="Proteomes" id="UP000481598"/>
    </source>
</evidence>
<feature type="binding site" evidence="5">
    <location>
        <position position="281"/>
    </location>
    <ligand>
        <name>isopentenyl diphosphate</name>
        <dbReference type="ChEBI" id="CHEBI:128769"/>
    </ligand>
</feature>
<dbReference type="GO" id="GO:0051539">
    <property type="term" value="F:4 iron, 4 sulfur cluster binding"/>
    <property type="evidence" value="ECO:0007669"/>
    <property type="project" value="UniProtKB-UniRule"/>
</dbReference>
<feature type="binding site" evidence="5">
    <location>
        <position position="239"/>
    </location>
    <ligand>
        <name>isopentenyl diphosphate</name>
        <dbReference type="ChEBI" id="CHEBI:128769"/>
    </ligand>
</feature>
<evidence type="ECO:0000256" key="2">
    <source>
        <dbReference type="ARBA" id="ARBA00022723"/>
    </source>
</evidence>
<proteinExistence type="inferred from homology"/>
<keyword evidence="4 5" id="KW-0411">Iron-sulfur</keyword>
<dbReference type="PANTHER" id="PTHR30426:SF0">
    <property type="entry name" value="4-HYDROXY-3-METHYLBUT-2-ENYL DIPHOSPHATE REDUCTASE"/>
    <property type="match status" value="1"/>
</dbReference>
<feature type="binding site" evidence="5">
    <location>
        <position position="61"/>
    </location>
    <ligand>
        <name>(2E)-4-hydroxy-3-methylbut-2-enyl diphosphate</name>
        <dbReference type="ChEBI" id="CHEBI:128753"/>
    </ligand>
</feature>
<dbReference type="GO" id="GO:0019288">
    <property type="term" value="P:isopentenyl diphosphate biosynthetic process, methylerythritol 4-phosphate pathway"/>
    <property type="evidence" value="ECO:0007669"/>
    <property type="project" value="UniProtKB-UniRule"/>
</dbReference>
<feature type="binding site" evidence="5">
    <location>
        <position position="93"/>
    </location>
    <ligand>
        <name>dimethylallyl diphosphate</name>
        <dbReference type="ChEBI" id="CHEBI:57623"/>
    </ligand>
</feature>
<dbReference type="Gene3D" id="3.40.50.11270">
    <property type="match status" value="1"/>
</dbReference>
<evidence type="ECO:0000256" key="3">
    <source>
        <dbReference type="ARBA" id="ARBA00023004"/>
    </source>
</evidence>